<comment type="caution">
    <text evidence="2">The sequence shown here is derived from an EMBL/GenBank/DDBJ whole genome shotgun (WGS) entry which is preliminary data.</text>
</comment>
<evidence type="ECO:0000313" key="3">
    <source>
        <dbReference type="Proteomes" id="UP000623467"/>
    </source>
</evidence>
<feature type="region of interest" description="Disordered" evidence="1">
    <location>
        <begin position="219"/>
        <end position="247"/>
    </location>
</feature>
<sequence length="410" mass="44914">MTSAENEIIRVFLSTISSLLKRLALDNTQDHSAFGSLSAYYLAAEIRATVRSMRTDESRKDRTPWDLHPASARVILHDSSATYSALRGKICDRIGFKLCNNVYDRLRRQYNAPSNVEANTSEYVRVLLAFFPRSPLHPLSVFCPLVPFFPSLSGMRPCPVSTAQSVCRERRAAMMQKGQSRVEVPPDDVARSLPPSSPSCLACVADDLTLRRLRSQNLHVPPAYRDQPDRPLQQSRPTPTSASVSSCPRCPSAAIFMDGVEVTVTAGAGNETLALARGGPPTSRASPPPLEVSSELPPLLPARSRSATAFLSSSPASPCLLRSLLYSPSFIALSSFASPPGALSHPPTTDGQLKREWREPEYDGAEWCGDDRHIHSFAVLAPRTGLFVKGRFVLHRRRSHARTACPAQRA</sequence>
<dbReference type="EMBL" id="JACAZH010000001">
    <property type="protein sequence ID" value="KAF7377043.1"/>
    <property type="molecule type" value="Genomic_DNA"/>
</dbReference>
<gene>
    <name evidence="2" type="ORF">MSAN_00122400</name>
</gene>
<reference evidence="2" key="1">
    <citation type="submission" date="2020-05" db="EMBL/GenBank/DDBJ databases">
        <title>Mycena genomes resolve the evolution of fungal bioluminescence.</title>
        <authorList>
            <person name="Tsai I.J."/>
        </authorList>
    </citation>
    <scope>NUCLEOTIDE SEQUENCE</scope>
    <source>
        <strain evidence="2">160909Yilan</strain>
    </source>
</reference>
<proteinExistence type="predicted"/>
<dbReference type="Proteomes" id="UP000623467">
    <property type="component" value="Unassembled WGS sequence"/>
</dbReference>
<name>A0A8H6ZDH9_9AGAR</name>
<keyword evidence="3" id="KW-1185">Reference proteome</keyword>
<accession>A0A8H6ZDH9</accession>
<organism evidence="2 3">
    <name type="scientific">Mycena sanguinolenta</name>
    <dbReference type="NCBI Taxonomy" id="230812"/>
    <lineage>
        <taxon>Eukaryota</taxon>
        <taxon>Fungi</taxon>
        <taxon>Dikarya</taxon>
        <taxon>Basidiomycota</taxon>
        <taxon>Agaricomycotina</taxon>
        <taxon>Agaricomycetes</taxon>
        <taxon>Agaricomycetidae</taxon>
        <taxon>Agaricales</taxon>
        <taxon>Marasmiineae</taxon>
        <taxon>Mycenaceae</taxon>
        <taxon>Mycena</taxon>
    </lineage>
</organism>
<evidence type="ECO:0000313" key="2">
    <source>
        <dbReference type="EMBL" id="KAF7377043.1"/>
    </source>
</evidence>
<dbReference type="AlphaFoldDB" id="A0A8H6ZDH9"/>
<evidence type="ECO:0000256" key="1">
    <source>
        <dbReference type="SAM" id="MobiDB-lite"/>
    </source>
</evidence>
<feature type="region of interest" description="Disordered" evidence="1">
    <location>
        <begin position="174"/>
        <end position="195"/>
    </location>
</feature>
<feature type="region of interest" description="Disordered" evidence="1">
    <location>
        <begin position="273"/>
        <end position="293"/>
    </location>
</feature>
<feature type="compositionally biased region" description="Polar residues" evidence="1">
    <location>
        <begin position="232"/>
        <end position="246"/>
    </location>
</feature>
<protein>
    <submittedName>
        <fullName evidence="2">Uncharacterized protein</fullName>
    </submittedName>
</protein>